<keyword evidence="1" id="KW-0175">Coiled coil</keyword>
<dbReference type="PANTHER" id="PTHR30469">
    <property type="entry name" value="MULTIDRUG RESISTANCE PROTEIN MDTA"/>
    <property type="match status" value="1"/>
</dbReference>
<proteinExistence type="predicted"/>
<dbReference type="InterPro" id="IPR014315">
    <property type="entry name" value="ABC_heterocyst_DevB"/>
</dbReference>
<dbReference type="Gene3D" id="2.40.50.100">
    <property type="match status" value="1"/>
</dbReference>
<dbReference type="PANTHER" id="PTHR30469:SF15">
    <property type="entry name" value="HLYD FAMILY OF SECRETION PROTEINS"/>
    <property type="match status" value="1"/>
</dbReference>
<dbReference type="AlphaFoldDB" id="A0A5B9W027"/>
<accession>A0A5B9W027</accession>
<dbReference type="GO" id="GO:0015562">
    <property type="term" value="F:efflux transmembrane transporter activity"/>
    <property type="evidence" value="ECO:0007669"/>
    <property type="project" value="TreeGrafter"/>
</dbReference>
<keyword evidence="3" id="KW-1185">Reference proteome</keyword>
<dbReference type="EMBL" id="CP042997">
    <property type="protein sequence ID" value="QEH33621.1"/>
    <property type="molecule type" value="Genomic_DNA"/>
</dbReference>
<reference evidence="2 3" key="1">
    <citation type="submission" date="2019-08" db="EMBL/GenBank/DDBJ databases">
        <title>Deep-cultivation of Planctomycetes and their phenomic and genomic characterization uncovers novel biology.</title>
        <authorList>
            <person name="Wiegand S."/>
            <person name="Jogler M."/>
            <person name="Boedeker C."/>
            <person name="Pinto D."/>
            <person name="Vollmers J."/>
            <person name="Rivas-Marin E."/>
            <person name="Kohn T."/>
            <person name="Peeters S.H."/>
            <person name="Heuer A."/>
            <person name="Rast P."/>
            <person name="Oberbeckmann S."/>
            <person name="Bunk B."/>
            <person name="Jeske O."/>
            <person name="Meyerdierks A."/>
            <person name="Storesund J.E."/>
            <person name="Kallscheuer N."/>
            <person name="Luecker S."/>
            <person name="Lage O.M."/>
            <person name="Pohl T."/>
            <person name="Merkel B.J."/>
            <person name="Hornburger P."/>
            <person name="Mueller R.-W."/>
            <person name="Bruemmer F."/>
            <person name="Labrenz M."/>
            <person name="Spormann A.M."/>
            <person name="Op den Camp H."/>
            <person name="Overmann J."/>
            <person name="Amann R."/>
            <person name="Jetten M.S.M."/>
            <person name="Mascher T."/>
            <person name="Medema M.H."/>
            <person name="Devos D.P."/>
            <person name="Kaster A.-K."/>
            <person name="Ovreas L."/>
            <person name="Rohde M."/>
            <person name="Galperin M.Y."/>
            <person name="Jogler C."/>
        </authorList>
    </citation>
    <scope>NUCLEOTIDE SEQUENCE [LARGE SCALE GENOMIC DNA]</scope>
    <source>
        <strain evidence="2 3">OJF2</strain>
    </source>
</reference>
<organism evidence="2 3">
    <name type="scientific">Aquisphaera giovannonii</name>
    <dbReference type="NCBI Taxonomy" id="406548"/>
    <lineage>
        <taxon>Bacteria</taxon>
        <taxon>Pseudomonadati</taxon>
        <taxon>Planctomycetota</taxon>
        <taxon>Planctomycetia</taxon>
        <taxon>Isosphaerales</taxon>
        <taxon>Isosphaeraceae</taxon>
        <taxon>Aquisphaera</taxon>
    </lineage>
</organism>
<name>A0A5B9W027_9BACT</name>
<dbReference type="Gene3D" id="2.40.30.170">
    <property type="match status" value="1"/>
</dbReference>
<dbReference type="GO" id="GO:1990281">
    <property type="term" value="C:efflux pump complex"/>
    <property type="evidence" value="ECO:0007669"/>
    <property type="project" value="TreeGrafter"/>
</dbReference>
<dbReference type="KEGG" id="agv:OJF2_21250"/>
<sequence length="383" mass="41021">MMSKGRRHPAFRTAMPPERMRRSAFILLPLILVPASGCGSTAQGQSGSPRDGAAASGAIHALARLEPASGLITVGARPGSRIESVLVRQDDKVEAGQLLAVLEGNAQAKAQLAVAEAAKAKAEHQRAAEKRRLALEREREDAEQKVRGGMAPRLLASQAIFDDLSNQFKQLQSTLQGREKFDLTRGYLETEARFLRDSIEVRSLQATQGLIKNKRALEDQQLDGPSPDLVLLDRQIDLARAGLAMTEVHAPSAGRVLEIVARPGELSSGPLLLMGDLSAMSATAEVFQSDIPRLKVGDAATVRVLDRPTAGKVSRIGSVVARNLINPVDPRALQDRRVIKVQVALDDPAFAARFVNMEVEVSIRPGDAIAGAGASMPERKPGS</sequence>
<feature type="coiled-coil region" evidence="1">
    <location>
        <begin position="105"/>
        <end position="145"/>
    </location>
</feature>
<evidence type="ECO:0000313" key="2">
    <source>
        <dbReference type="EMBL" id="QEH33621.1"/>
    </source>
</evidence>
<evidence type="ECO:0000256" key="1">
    <source>
        <dbReference type="SAM" id="Coils"/>
    </source>
</evidence>
<evidence type="ECO:0000313" key="3">
    <source>
        <dbReference type="Proteomes" id="UP000324233"/>
    </source>
</evidence>
<dbReference type="NCBIfam" id="TIGR02971">
    <property type="entry name" value="heterocyst_DevB"/>
    <property type="match status" value="1"/>
</dbReference>
<protein>
    <submittedName>
        <fullName evidence="2">Multidrug resistance protein MdtN</fullName>
    </submittedName>
</protein>
<dbReference type="Proteomes" id="UP000324233">
    <property type="component" value="Chromosome"/>
</dbReference>
<gene>
    <name evidence="2" type="ORF">OJF2_21250</name>
</gene>